<dbReference type="AlphaFoldDB" id="A0A3B1DAH3"/>
<accession>A0A3B1DAH3</accession>
<name>A0A3B1DAH3_9ZZZZ</name>
<protein>
    <submittedName>
        <fullName evidence="1">Uncharacterized protein</fullName>
    </submittedName>
</protein>
<reference evidence="1" key="1">
    <citation type="submission" date="2018-06" db="EMBL/GenBank/DDBJ databases">
        <authorList>
            <person name="Zhirakovskaya E."/>
        </authorList>
    </citation>
    <scope>NUCLEOTIDE SEQUENCE</scope>
</reference>
<proteinExistence type="predicted"/>
<gene>
    <name evidence="1" type="ORF">MNBD_NITROSPINAE05-889</name>
</gene>
<organism evidence="1">
    <name type="scientific">hydrothermal vent metagenome</name>
    <dbReference type="NCBI Taxonomy" id="652676"/>
    <lineage>
        <taxon>unclassified sequences</taxon>
        <taxon>metagenomes</taxon>
        <taxon>ecological metagenomes</taxon>
    </lineage>
</organism>
<evidence type="ECO:0000313" key="1">
    <source>
        <dbReference type="EMBL" id="VAX31830.1"/>
    </source>
</evidence>
<sequence length="482" mass="56340">MPRKPTLQNVIENLIRETQSPFTVEDFAKEVEKRWRKKMSKNSLSHLKRKLSDHKHIIGTDSDDYLPYSAVLEKIQHIPLLVHLGKFEFDRKILIPGHRMIPFISNDHAERDLVFLDPDGEEIPRLKKKFCIEDVIHYYQYAGESHFPDDINVNEWMPGKSIVMTTAWDMRKLFKDYNCKQGDGLVVKLVDYAKGTFQIQPLKKSQVRTRQLNIRFLNVALESALVRLYGGDEFEVASLEKQILRAFFSLEDKFLNAPAFSLTDFLESLKELSIVSFQEGKVQLVPKWRSETMGLVIEEPARPPKGLKGSLEEIFQDLRLPFHEWEFISILYTVMASEKFEIKSVFDLLFGGQGELFLNKQQHDAFYQMLRELLHEIHDDLLERESSLIQNLRDKSVEVKLSLIEMLRFLEEHKVGLQDLPPETLNQITDLDHFCTETLKKFADRSHPPDLKFIRDVRLALKIILPHLGQLEDEVYSRLGFF</sequence>
<dbReference type="EMBL" id="UOGG01000175">
    <property type="protein sequence ID" value="VAX31830.1"/>
    <property type="molecule type" value="Genomic_DNA"/>
</dbReference>